<reference evidence="6" key="1">
    <citation type="submission" date="2017-09" db="EMBL/GenBank/DDBJ databases">
        <title>Depth-based differentiation of microbial function through sediment-hosted aquifers and enrichment of novel symbionts in the deep terrestrial subsurface.</title>
        <authorList>
            <person name="Probst A.J."/>
            <person name="Ladd B."/>
            <person name="Jarett J.K."/>
            <person name="Geller-Mcgrath D.E."/>
            <person name="Sieber C.M.K."/>
            <person name="Emerson J.B."/>
            <person name="Anantharaman K."/>
            <person name="Thomas B.C."/>
            <person name="Malmstrom R."/>
            <person name="Stieglmeier M."/>
            <person name="Klingl A."/>
            <person name="Woyke T."/>
            <person name="Ryan C.M."/>
            <person name="Banfield J.F."/>
        </authorList>
    </citation>
    <scope>NUCLEOTIDE SEQUENCE [LARGE SCALE GENOMIC DNA]</scope>
</reference>
<proteinExistence type="inferred from homology"/>
<dbReference type="Gene3D" id="2.60.40.790">
    <property type="match status" value="1"/>
</dbReference>
<dbReference type="PROSITE" id="PS01031">
    <property type="entry name" value="SHSP"/>
    <property type="match status" value="1"/>
</dbReference>
<sequence>MARQKSIIDFSPRISSAQNDKNNKHMSPIIRWTPFLEPFEDMDKFFQDLAPATRATAGFMPAVDVYQDKDNVIVEAQLAGIDPEKVDISIENDVLVVKGESEKKSEVEDKNYYRKEIRRGSFYRSVPLPSHVIGEKASAEARDGVLKVVIPKAAEAKPKTIKIRTAKK</sequence>
<dbReference type="CDD" id="cd06464">
    <property type="entry name" value="ACD_sHsps-like"/>
    <property type="match status" value="1"/>
</dbReference>
<dbReference type="InterPro" id="IPR002068">
    <property type="entry name" value="A-crystallin/Hsp20_dom"/>
</dbReference>
<gene>
    <name evidence="5" type="ORF">COT96_02490</name>
</gene>
<evidence type="ECO:0000256" key="2">
    <source>
        <dbReference type="RuleBase" id="RU003616"/>
    </source>
</evidence>
<dbReference type="SUPFAM" id="SSF49764">
    <property type="entry name" value="HSP20-like chaperones"/>
    <property type="match status" value="1"/>
</dbReference>
<dbReference type="EMBL" id="PFAO01000061">
    <property type="protein sequence ID" value="PIT94879.1"/>
    <property type="molecule type" value="Genomic_DNA"/>
</dbReference>
<dbReference type="PANTHER" id="PTHR11527">
    <property type="entry name" value="HEAT-SHOCK PROTEIN 20 FAMILY MEMBER"/>
    <property type="match status" value="1"/>
</dbReference>
<comment type="caution">
    <text evidence="5">The sequence shown here is derived from an EMBL/GenBank/DDBJ whole genome shotgun (WGS) entry which is preliminary data.</text>
</comment>
<evidence type="ECO:0000313" key="5">
    <source>
        <dbReference type="EMBL" id="PIT94879.1"/>
    </source>
</evidence>
<accession>A0A2M6WQ19</accession>
<comment type="similarity">
    <text evidence="1 2">Belongs to the small heat shock protein (HSP20) family.</text>
</comment>
<dbReference type="InterPro" id="IPR008978">
    <property type="entry name" value="HSP20-like_chaperone"/>
</dbReference>
<name>A0A2M6WQ19_9BACT</name>
<evidence type="ECO:0000256" key="1">
    <source>
        <dbReference type="PROSITE-ProRule" id="PRU00285"/>
    </source>
</evidence>
<evidence type="ECO:0000313" key="6">
    <source>
        <dbReference type="Proteomes" id="UP000228964"/>
    </source>
</evidence>
<feature type="domain" description="SHSP" evidence="4">
    <location>
        <begin position="54"/>
        <end position="166"/>
    </location>
</feature>
<organism evidence="5 6">
    <name type="scientific">Candidatus Falkowbacteria bacterium CG10_big_fil_rev_8_21_14_0_10_38_22</name>
    <dbReference type="NCBI Taxonomy" id="1974564"/>
    <lineage>
        <taxon>Bacteria</taxon>
        <taxon>Candidatus Falkowiibacteriota</taxon>
    </lineage>
</organism>
<dbReference type="Proteomes" id="UP000228964">
    <property type="component" value="Unassembled WGS sequence"/>
</dbReference>
<protein>
    <recommendedName>
        <fullName evidence="4">SHSP domain-containing protein</fullName>
    </recommendedName>
</protein>
<evidence type="ECO:0000259" key="4">
    <source>
        <dbReference type="PROSITE" id="PS01031"/>
    </source>
</evidence>
<dbReference type="AlphaFoldDB" id="A0A2M6WQ19"/>
<evidence type="ECO:0000256" key="3">
    <source>
        <dbReference type="SAM" id="MobiDB-lite"/>
    </source>
</evidence>
<feature type="region of interest" description="Disordered" evidence="3">
    <location>
        <begin position="1"/>
        <end position="23"/>
    </location>
</feature>
<dbReference type="InterPro" id="IPR031107">
    <property type="entry name" value="Small_HSP"/>
</dbReference>
<dbReference type="Pfam" id="PF00011">
    <property type="entry name" value="HSP20"/>
    <property type="match status" value="1"/>
</dbReference>